<gene>
    <name evidence="2" type="ORF">C7S18_02275</name>
</gene>
<dbReference type="Proteomes" id="UP000241074">
    <property type="component" value="Chromosome"/>
</dbReference>
<evidence type="ECO:0000313" key="3">
    <source>
        <dbReference type="Proteomes" id="UP000241074"/>
    </source>
</evidence>
<reference evidence="2 3" key="2">
    <citation type="submission" date="2018-03" db="EMBL/GenBank/DDBJ databases">
        <authorList>
            <person name="Keele B.F."/>
        </authorList>
    </citation>
    <scope>NUCLEOTIDE SEQUENCE [LARGE SCALE GENOMIC DNA]</scope>
    <source>
        <strain evidence="2 3">D13</strain>
    </source>
</reference>
<dbReference type="RefSeq" id="WP_106890019.1">
    <property type="nucleotide sequence ID" value="NZ_CP027860.1"/>
</dbReference>
<evidence type="ECO:0000256" key="1">
    <source>
        <dbReference type="SAM" id="MobiDB-lite"/>
    </source>
</evidence>
<proteinExistence type="predicted"/>
<protein>
    <submittedName>
        <fullName evidence="2">Uncharacterized protein</fullName>
    </submittedName>
</protein>
<feature type="region of interest" description="Disordered" evidence="1">
    <location>
        <begin position="1"/>
        <end position="21"/>
    </location>
</feature>
<accession>A0A2P1PML7</accession>
<dbReference type="AlphaFoldDB" id="A0A2P1PML7"/>
<name>A0A2P1PML7_9GAMM</name>
<dbReference type="EMBL" id="CP027860">
    <property type="protein sequence ID" value="AVP96090.1"/>
    <property type="molecule type" value="Genomic_DNA"/>
</dbReference>
<dbReference type="KEGG" id="xba:C7S18_02275"/>
<sequence length="162" mass="17631">MNASVEFSSLGRPAPRTGRQRVPAFVTQRGDAIAGELGDTRETIYAQLQQVAARNLAHFNPAANISPDDLTDYVLSAKSLCQQADLDARFAEPPASLYRDAHFDNSALTWLDGTTSIHQHGFSGAFHVPAGGSIHARYSFKPDRLIAHGQRAAIGQLERIDF</sequence>
<keyword evidence="3" id="KW-1185">Reference proteome</keyword>
<organism evidence="2 3">
    <name type="scientific">Ahniella affigens</name>
    <dbReference type="NCBI Taxonomy" id="2021234"/>
    <lineage>
        <taxon>Bacteria</taxon>
        <taxon>Pseudomonadati</taxon>
        <taxon>Pseudomonadota</taxon>
        <taxon>Gammaproteobacteria</taxon>
        <taxon>Lysobacterales</taxon>
        <taxon>Rhodanobacteraceae</taxon>
        <taxon>Ahniella</taxon>
    </lineage>
</organism>
<reference evidence="2 3" key="1">
    <citation type="submission" date="2018-03" db="EMBL/GenBank/DDBJ databases">
        <title>Ahniella affigens gen. nov., sp. nov., a gammaproteobacterium isolated from sandy soil near a stream.</title>
        <authorList>
            <person name="Ko Y."/>
            <person name="Kim J.-H."/>
        </authorList>
    </citation>
    <scope>NUCLEOTIDE SEQUENCE [LARGE SCALE GENOMIC DNA]</scope>
    <source>
        <strain evidence="2 3">D13</strain>
    </source>
</reference>
<dbReference type="OrthoDB" id="7056421at2"/>
<evidence type="ECO:0000313" key="2">
    <source>
        <dbReference type="EMBL" id="AVP96090.1"/>
    </source>
</evidence>